<dbReference type="AlphaFoldDB" id="A0A1M7DUF3"/>
<name>A0A1M7DUF3_9FLAO</name>
<reference evidence="3" key="1">
    <citation type="submission" date="2016-11" db="EMBL/GenBank/DDBJ databases">
        <authorList>
            <person name="Varghese N."/>
            <person name="Submissions S."/>
        </authorList>
    </citation>
    <scope>NUCLEOTIDE SEQUENCE [LARGE SCALE GENOMIC DNA]</scope>
    <source>
        <strain evidence="3">DSM 24724</strain>
    </source>
</reference>
<evidence type="ECO:0000313" key="2">
    <source>
        <dbReference type="EMBL" id="SHL83067.1"/>
    </source>
</evidence>
<keyword evidence="3" id="KW-1185">Reference proteome</keyword>
<dbReference type="EMBL" id="FRBT01000002">
    <property type="protein sequence ID" value="SHL83067.1"/>
    <property type="molecule type" value="Genomic_DNA"/>
</dbReference>
<accession>A0A1M7DUF3</accession>
<dbReference type="OrthoDB" id="676860at2"/>
<dbReference type="STRING" id="946677.SAMN05444484_102728"/>
<evidence type="ECO:0000313" key="3">
    <source>
        <dbReference type="Proteomes" id="UP000184028"/>
    </source>
</evidence>
<evidence type="ECO:0000256" key="1">
    <source>
        <dbReference type="SAM" id="MobiDB-lite"/>
    </source>
</evidence>
<proteinExistence type="predicted"/>
<organism evidence="2 3">
    <name type="scientific">Flavobacterium chilense</name>
    <dbReference type="NCBI Taxonomy" id="946677"/>
    <lineage>
        <taxon>Bacteria</taxon>
        <taxon>Pseudomonadati</taxon>
        <taxon>Bacteroidota</taxon>
        <taxon>Flavobacteriia</taxon>
        <taxon>Flavobacteriales</taxon>
        <taxon>Flavobacteriaceae</taxon>
        <taxon>Flavobacterium</taxon>
    </lineage>
</organism>
<gene>
    <name evidence="2" type="ORF">SAMN05444484_102728</name>
</gene>
<dbReference type="Proteomes" id="UP000184028">
    <property type="component" value="Unassembled WGS sequence"/>
</dbReference>
<protein>
    <submittedName>
        <fullName evidence="2">Uncharacterized protein</fullName>
    </submittedName>
</protein>
<dbReference type="RefSeq" id="WP_068842155.1">
    <property type="nucleotide sequence ID" value="NZ_FRBT01000002.1"/>
</dbReference>
<sequence>MVTIINFKERQTEEGKVFFVLEAQGGIEMIQSKVTGNFYATAKKAFIPATFDEVTCKALIGTQMQGQIIKEECDPYEYINKESGEVIMMSHRYVYTQEILEVKRPQEPSYEDFKPNQNVFSKNGKLELEHA</sequence>
<feature type="region of interest" description="Disordered" evidence="1">
    <location>
        <begin position="107"/>
        <end position="131"/>
    </location>
</feature>